<comment type="function">
    <text evidence="4">Required for dimerization of active 70S ribosomes into 100S ribosomes in stationary phase; 100S ribosomes are translationally inactive and sometimes present during exponential growth.</text>
</comment>
<dbReference type="Gene3D" id="3.30.505.50">
    <property type="entry name" value="Sigma 54 modulation/S30EA ribosomal protein, C-terminal domain"/>
    <property type="match status" value="1"/>
</dbReference>
<dbReference type="CDD" id="cd00552">
    <property type="entry name" value="RaiA"/>
    <property type="match status" value="1"/>
</dbReference>
<dbReference type="InterPro" id="IPR032528">
    <property type="entry name" value="Ribosom_S30AE_C"/>
</dbReference>
<keyword evidence="5" id="KW-0175">Coiled coil</keyword>
<keyword evidence="1 4" id="KW-0810">Translation regulation</keyword>
<dbReference type="GO" id="GO:0022627">
    <property type="term" value="C:cytosolic small ribosomal subunit"/>
    <property type="evidence" value="ECO:0007669"/>
    <property type="project" value="TreeGrafter"/>
</dbReference>
<comment type="subunit">
    <text evidence="4">Interacts with 100S ribosomes.</text>
</comment>
<gene>
    <name evidence="7" type="primary">raiA</name>
    <name evidence="4" type="synonym">hpf</name>
    <name evidence="7" type="ORF">HK107_06615</name>
</gene>
<accession>A0A7Y3RKZ6</accession>
<keyword evidence="4" id="KW-0963">Cytoplasm</keyword>
<dbReference type="InterPro" id="IPR036567">
    <property type="entry name" value="RHF-like"/>
</dbReference>
<dbReference type="GO" id="GO:0043024">
    <property type="term" value="F:ribosomal small subunit binding"/>
    <property type="evidence" value="ECO:0007669"/>
    <property type="project" value="TreeGrafter"/>
</dbReference>
<evidence type="ECO:0000259" key="6">
    <source>
        <dbReference type="Pfam" id="PF16321"/>
    </source>
</evidence>
<feature type="coiled-coil region" evidence="5">
    <location>
        <begin position="73"/>
        <end position="100"/>
    </location>
</feature>
<comment type="similarity">
    <text evidence="4">Belongs to the HPF/YfiA ribosome-associated protein family. Long HPF subfamily.</text>
</comment>
<dbReference type="Proteomes" id="UP000536835">
    <property type="component" value="Unassembled WGS sequence"/>
</dbReference>
<evidence type="ECO:0000256" key="5">
    <source>
        <dbReference type="SAM" id="Coils"/>
    </source>
</evidence>
<evidence type="ECO:0000313" key="8">
    <source>
        <dbReference type="Proteomes" id="UP000536835"/>
    </source>
</evidence>
<sequence>MDVQITGKGIDLGDALQVHVREAMDTGVHKYFERGAEANVNFGKDGHRFTTEATVHLASGVFLAANGKGGDAYAAFDEAMEKLEKRVRRYKRRLKDHHSRERQPLPAEMASSYVLQGLNGADEAPEEADAPLVIAETETSLRSMTVTDAVMQLDLSDHPVIVFRNAKNGTLSVVHRRDDGNIGWIESAAKQ</sequence>
<comment type="subunit">
    <text evidence="2">Associates exclusively with 100S ribosomes, which are dimers of 70S ribosomes.</text>
</comment>
<evidence type="ECO:0000313" key="7">
    <source>
        <dbReference type="EMBL" id="NNU15991.1"/>
    </source>
</evidence>
<dbReference type="InterPro" id="IPR038416">
    <property type="entry name" value="Ribosom_S30AE_C_sf"/>
</dbReference>
<dbReference type="InterPro" id="IPR003489">
    <property type="entry name" value="RHF/RaiA"/>
</dbReference>
<dbReference type="AlphaFoldDB" id="A0A7Y3RKZ6"/>
<proteinExistence type="inferred from homology"/>
<dbReference type="InterPro" id="IPR034694">
    <property type="entry name" value="HPF_long/plastid"/>
</dbReference>
<dbReference type="HAMAP" id="MF_00839">
    <property type="entry name" value="HPF"/>
    <property type="match status" value="1"/>
</dbReference>
<dbReference type="EMBL" id="JABFCX010000002">
    <property type="protein sequence ID" value="NNU15991.1"/>
    <property type="molecule type" value="Genomic_DNA"/>
</dbReference>
<feature type="domain" description="Sigma 54 modulation/S30EA ribosomal protein C-terminal" evidence="6">
    <location>
        <begin position="130"/>
        <end position="183"/>
    </location>
</feature>
<dbReference type="InterPro" id="IPR050574">
    <property type="entry name" value="HPF/YfiA_ribosome-assoc"/>
</dbReference>
<dbReference type="NCBIfam" id="TIGR00741">
    <property type="entry name" value="yfiA"/>
    <property type="match status" value="1"/>
</dbReference>
<dbReference type="Pfam" id="PF02482">
    <property type="entry name" value="Ribosomal_S30AE"/>
    <property type="match status" value="1"/>
</dbReference>
<evidence type="ECO:0000256" key="1">
    <source>
        <dbReference type="ARBA" id="ARBA00022845"/>
    </source>
</evidence>
<dbReference type="SUPFAM" id="SSF69754">
    <property type="entry name" value="Ribosome binding protein Y (YfiA homologue)"/>
    <property type="match status" value="1"/>
</dbReference>
<evidence type="ECO:0000256" key="3">
    <source>
        <dbReference type="ARBA" id="ARBA00041148"/>
    </source>
</evidence>
<reference evidence="7 8" key="1">
    <citation type="submission" date="2020-05" db="EMBL/GenBank/DDBJ databases">
        <title>Parvularcula mediterraneae sp. nov., isolated from polypropylene straw from shallow seawater of the seashore of Laganas in Zakynthos island, Greece.</title>
        <authorList>
            <person name="Szabo I."/>
            <person name="Al-Omari J."/>
            <person name="Rado J."/>
            <person name="Szerdahelyi G.S."/>
        </authorList>
    </citation>
    <scope>NUCLEOTIDE SEQUENCE [LARGE SCALE GENOMIC DNA]</scope>
    <source>
        <strain evidence="7 8">ZS-1/3</strain>
    </source>
</reference>
<dbReference type="PANTHER" id="PTHR33231">
    <property type="entry name" value="30S RIBOSOMAL PROTEIN"/>
    <property type="match status" value="1"/>
</dbReference>
<keyword evidence="8" id="KW-1185">Reference proteome</keyword>
<name>A0A7Y3RKZ6_9PROT</name>
<comment type="caution">
    <text evidence="7">The sequence shown here is derived from an EMBL/GenBank/DDBJ whole genome shotgun (WGS) entry which is preliminary data.</text>
</comment>
<organism evidence="7 8">
    <name type="scientific">Parvularcula mediterranea</name>
    <dbReference type="NCBI Taxonomy" id="2732508"/>
    <lineage>
        <taxon>Bacteria</taxon>
        <taxon>Pseudomonadati</taxon>
        <taxon>Pseudomonadota</taxon>
        <taxon>Alphaproteobacteria</taxon>
        <taxon>Parvularculales</taxon>
        <taxon>Parvularculaceae</taxon>
        <taxon>Parvularcula</taxon>
    </lineage>
</organism>
<dbReference type="PANTHER" id="PTHR33231:SF1">
    <property type="entry name" value="30S RIBOSOMAL PROTEIN"/>
    <property type="match status" value="1"/>
</dbReference>
<comment type="subcellular location">
    <subcellularLocation>
        <location evidence="4">Cytoplasm</location>
    </subcellularLocation>
</comment>
<dbReference type="Pfam" id="PF16321">
    <property type="entry name" value="Ribosom_S30AE_C"/>
    <property type="match status" value="1"/>
</dbReference>
<dbReference type="GO" id="GO:0045900">
    <property type="term" value="P:negative regulation of translational elongation"/>
    <property type="evidence" value="ECO:0007669"/>
    <property type="project" value="TreeGrafter"/>
</dbReference>
<dbReference type="Gene3D" id="3.30.160.100">
    <property type="entry name" value="Ribosome hibernation promotion factor-like"/>
    <property type="match status" value="1"/>
</dbReference>
<dbReference type="RefSeq" id="WP_173197858.1">
    <property type="nucleotide sequence ID" value="NZ_JABFCX010000002.1"/>
</dbReference>
<protein>
    <recommendedName>
        <fullName evidence="3 4">Ribosome hibernation promoting factor</fullName>
        <shortName evidence="4">HPF</shortName>
    </recommendedName>
</protein>
<evidence type="ECO:0000256" key="2">
    <source>
        <dbReference type="ARBA" id="ARBA00038695"/>
    </source>
</evidence>
<evidence type="ECO:0000256" key="4">
    <source>
        <dbReference type="HAMAP-Rule" id="MF_00839"/>
    </source>
</evidence>